<dbReference type="InterPro" id="IPR008283">
    <property type="entry name" value="Peptidase_M17_N"/>
</dbReference>
<feature type="binding site" evidence="10">
    <location>
        <position position="345"/>
    </location>
    <ligand>
        <name>Mn(2+)</name>
        <dbReference type="ChEBI" id="CHEBI:29035"/>
        <label>1</label>
    </ligand>
</feature>
<dbReference type="CDD" id="cd00433">
    <property type="entry name" value="Peptidase_M17"/>
    <property type="match status" value="1"/>
</dbReference>
<evidence type="ECO:0000313" key="12">
    <source>
        <dbReference type="EMBL" id="RRN04472.1"/>
    </source>
</evidence>
<comment type="cofactor">
    <cofactor evidence="10">
        <name>Mn(2+)</name>
        <dbReference type="ChEBI" id="CHEBI:29035"/>
    </cofactor>
    <text evidence="10">Binds 2 manganese ions per subunit.</text>
</comment>
<comment type="catalytic activity">
    <reaction evidence="2 10">
        <text>Release of an N-terminal amino acid, preferentially leucine, but not glutamic or aspartic acids.</text>
        <dbReference type="EC" id="3.4.11.10"/>
    </reaction>
</comment>
<dbReference type="InterPro" id="IPR023042">
    <property type="entry name" value="Peptidase_M17_leu_NH2_pept"/>
</dbReference>
<dbReference type="NCBIfam" id="NF002074">
    <property type="entry name" value="PRK00913.1-4"/>
    <property type="match status" value="1"/>
</dbReference>
<comment type="catalytic activity">
    <reaction evidence="1 10">
        <text>Release of an N-terminal amino acid, Xaa-|-Yaa-, in which Xaa is preferably Leu, but may be other amino acids including Pro although not Arg or Lys, and Yaa may be Pro. Amino acid amides and methyl esters are also readily hydrolyzed, but rates on arylamides are exceedingly low.</text>
        <dbReference type="EC" id="3.4.11.1"/>
    </reaction>
</comment>
<dbReference type="EC" id="3.4.11.10" evidence="10"/>
<dbReference type="PANTHER" id="PTHR11963">
    <property type="entry name" value="LEUCINE AMINOPEPTIDASE-RELATED"/>
    <property type="match status" value="1"/>
</dbReference>
<dbReference type="AlphaFoldDB" id="A0A426FI00"/>
<dbReference type="RefSeq" id="WP_025289645.1">
    <property type="nucleotide sequence ID" value="NZ_RRUC01000015.1"/>
</dbReference>
<evidence type="ECO:0000256" key="4">
    <source>
        <dbReference type="ARBA" id="ARBA00022438"/>
    </source>
</evidence>
<dbReference type="FunFam" id="3.40.630.10:FF:000004">
    <property type="entry name" value="Probable cytosol aminopeptidase"/>
    <property type="match status" value="1"/>
</dbReference>
<evidence type="ECO:0000259" key="11">
    <source>
        <dbReference type="PROSITE" id="PS00631"/>
    </source>
</evidence>
<proteinExistence type="inferred from homology"/>
<dbReference type="PANTHER" id="PTHR11963:SF23">
    <property type="entry name" value="CYTOSOL AMINOPEPTIDASE"/>
    <property type="match status" value="1"/>
</dbReference>
<protein>
    <recommendedName>
        <fullName evidence="10">Probable cytosol aminopeptidase</fullName>
        <ecNumber evidence="10">3.4.11.1</ecNumber>
    </recommendedName>
    <alternativeName>
        <fullName evidence="10">Leucine aminopeptidase</fullName>
        <shortName evidence="10">LAP</shortName>
        <ecNumber evidence="10">3.4.11.10</ecNumber>
    </alternativeName>
    <alternativeName>
        <fullName evidence="10">Leucyl aminopeptidase</fullName>
    </alternativeName>
</protein>
<keyword evidence="4 10" id="KW-0031">Aminopeptidase</keyword>
<feature type="domain" description="Cytosol aminopeptidase" evidence="11">
    <location>
        <begin position="343"/>
        <end position="350"/>
    </location>
</feature>
<sequence>MQFNLIPTNEWQNQVTDCLVVAVFEEGKLSSSAQQVDQASHGFLSQLQAQGDLSGKVAQGLVLHHVPNIQAKRVLAIGCGKQGETTERQFKQLVQKCVELLGQTQVQRAVFALAEVEIKQRSPYWSVRFAVEAICESLYRFEQFKTTKSAESSLAQISFVAEGNDAETALVHAQAVAIGAKFTKDVANCPPNVCNPRYLADCALALAEQYSTINTTIVDEKQMAELGMNSYLAVSRGSANEAFMSIINYQNNGNAKPIVLIGKGMTFDSGGISLKPGEAMDEMKYDMGGAAAVYGTMKAIAELNLPLNVIGVLAGCENMPDANAYRPGDIITTMSGKTVEVLNTDAEGRMVLCDALTYAERFEPELVIDVATLTGACMIALGNHNSGLISTNDELAEQLFQAGQASGDKVWRLPMGEEYQEQLKSNFADLAHLGGRMGGAITAGVFLSNFAEKFRWAHLDIAGTAWKSGAGKGATGRPVPLLTEFLINHAK</sequence>
<comment type="caution">
    <text evidence="12">The sequence shown here is derived from an EMBL/GenBank/DDBJ whole genome shotgun (WGS) entry which is preliminary data.</text>
</comment>
<feature type="binding site" evidence="10">
    <location>
        <position position="286"/>
    </location>
    <ligand>
        <name>Mn(2+)</name>
        <dbReference type="ChEBI" id="CHEBI:29035"/>
        <label>2</label>
    </ligand>
</feature>
<comment type="function">
    <text evidence="9 10">Presumably involved in the processing and regular turnover of intracellular proteins. Catalyzes the removal of unsubstituted N-terminal amino acids from various peptides.</text>
</comment>
<dbReference type="HAMAP" id="MF_00181">
    <property type="entry name" value="Cytosol_peptidase_M17"/>
    <property type="match status" value="1"/>
</dbReference>
<feature type="binding site" evidence="10">
    <location>
        <position position="268"/>
    </location>
    <ligand>
        <name>Mn(2+)</name>
        <dbReference type="ChEBI" id="CHEBI:29035"/>
        <label>1</label>
    </ligand>
</feature>
<dbReference type="Gene3D" id="3.40.630.10">
    <property type="entry name" value="Zn peptidases"/>
    <property type="match status" value="1"/>
</dbReference>
<keyword evidence="6 10" id="KW-0479">Metal-binding</keyword>
<dbReference type="InterPro" id="IPR043472">
    <property type="entry name" value="Macro_dom-like"/>
</dbReference>
<dbReference type="STRING" id="1263831.F543_7300"/>
<dbReference type="GO" id="GO:0006508">
    <property type="term" value="P:proteolysis"/>
    <property type="evidence" value="ECO:0007669"/>
    <property type="project" value="UniProtKB-KW"/>
</dbReference>
<dbReference type="PRINTS" id="PR00481">
    <property type="entry name" value="LAMNOPPTDASE"/>
</dbReference>
<gene>
    <name evidence="10" type="primary">pepA</name>
    <name evidence="12" type="ORF">EIM44_03280</name>
</gene>
<reference evidence="12 13" key="1">
    <citation type="submission" date="2018-11" db="EMBL/GenBank/DDBJ databases">
        <title>Whole genome sequence of Bibersteinia trehalosi strain OADDL-BT1 an multidrug resistant pathogen isolate.</title>
        <authorList>
            <person name="Couger M."/>
            <person name="Ramachandran A."/>
        </authorList>
    </citation>
    <scope>NUCLEOTIDE SEQUENCE [LARGE SCALE GENOMIC DNA]</scope>
    <source>
        <strain evidence="12 13">OADDL-BT1</strain>
    </source>
</reference>
<dbReference type="GO" id="GO:0070006">
    <property type="term" value="F:metalloaminopeptidase activity"/>
    <property type="evidence" value="ECO:0007669"/>
    <property type="project" value="InterPro"/>
</dbReference>
<dbReference type="GO" id="GO:0030145">
    <property type="term" value="F:manganese ion binding"/>
    <property type="evidence" value="ECO:0007669"/>
    <property type="project" value="UniProtKB-UniRule"/>
</dbReference>
<dbReference type="InterPro" id="IPR011356">
    <property type="entry name" value="Leucine_aapep/pepB"/>
</dbReference>
<dbReference type="NCBIfam" id="NF002073">
    <property type="entry name" value="PRK00913.1-2"/>
    <property type="match status" value="1"/>
</dbReference>
<feature type="active site" evidence="10">
    <location>
        <position position="349"/>
    </location>
</feature>
<evidence type="ECO:0000256" key="10">
    <source>
        <dbReference type="HAMAP-Rule" id="MF_00181"/>
    </source>
</evidence>
<evidence type="ECO:0000313" key="13">
    <source>
        <dbReference type="Proteomes" id="UP000276010"/>
    </source>
</evidence>
<feature type="binding site" evidence="10">
    <location>
        <position position="263"/>
    </location>
    <ligand>
        <name>Mn(2+)</name>
        <dbReference type="ChEBI" id="CHEBI:29035"/>
        <label>2</label>
    </ligand>
</feature>
<evidence type="ECO:0000256" key="7">
    <source>
        <dbReference type="ARBA" id="ARBA00022801"/>
    </source>
</evidence>
<keyword evidence="8 10" id="KW-0464">Manganese</keyword>
<keyword evidence="10" id="KW-0963">Cytoplasm</keyword>
<evidence type="ECO:0000256" key="1">
    <source>
        <dbReference type="ARBA" id="ARBA00000135"/>
    </source>
</evidence>
<dbReference type="EC" id="3.4.11.1" evidence="10"/>
<evidence type="ECO:0000256" key="5">
    <source>
        <dbReference type="ARBA" id="ARBA00022670"/>
    </source>
</evidence>
<comment type="subcellular location">
    <subcellularLocation>
        <location evidence="10">Cytoplasm</location>
    </subcellularLocation>
</comment>
<dbReference type="InterPro" id="IPR000819">
    <property type="entry name" value="Peptidase_M17_C"/>
</dbReference>
<feature type="binding site" evidence="10">
    <location>
        <position position="268"/>
    </location>
    <ligand>
        <name>Mn(2+)</name>
        <dbReference type="ChEBI" id="CHEBI:29035"/>
        <label>2</label>
    </ligand>
</feature>
<feature type="binding site" evidence="10">
    <location>
        <position position="347"/>
    </location>
    <ligand>
        <name>Mn(2+)</name>
        <dbReference type="ChEBI" id="CHEBI:29035"/>
        <label>2</label>
    </ligand>
</feature>
<evidence type="ECO:0000256" key="2">
    <source>
        <dbReference type="ARBA" id="ARBA00000967"/>
    </source>
</evidence>
<dbReference type="Proteomes" id="UP000276010">
    <property type="component" value="Unassembled WGS sequence"/>
</dbReference>
<comment type="similarity">
    <text evidence="3 10">Belongs to the peptidase M17 family.</text>
</comment>
<keyword evidence="5 10" id="KW-0645">Protease</keyword>
<evidence type="ECO:0000256" key="6">
    <source>
        <dbReference type="ARBA" id="ARBA00022723"/>
    </source>
</evidence>
<feature type="active site" evidence="10">
    <location>
        <position position="275"/>
    </location>
</feature>
<name>A0A426FI00_BIBTR</name>
<dbReference type="GO" id="GO:0005737">
    <property type="term" value="C:cytoplasm"/>
    <property type="evidence" value="ECO:0007669"/>
    <property type="project" value="UniProtKB-SubCell"/>
</dbReference>
<dbReference type="SUPFAM" id="SSF53187">
    <property type="entry name" value="Zn-dependent exopeptidases"/>
    <property type="match status" value="1"/>
</dbReference>
<dbReference type="Pfam" id="PF02789">
    <property type="entry name" value="Peptidase_M17_N"/>
    <property type="match status" value="1"/>
</dbReference>
<dbReference type="Gene3D" id="3.40.220.10">
    <property type="entry name" value="Leucine Aminopeptidase, subunit E, domain 1"/>
    <property type="match status" value="1"/>
</dbReference>
<dbReference type="PROSITE" id="PS00631">
    <property type="entry name" value="CYTOSOL_AP"/>
    <property type="match status" value="1"/>
</dbReference>
<keyword evidence="7 10" id="KW-0378">Hydrolase</keyword>
<evidence type="ECO:0000256" key="3">
    <source>
        <dbReference type="ARBA" id="ARBA00009528"/>
    </source>
</evidence>
<organism evidence="12 13">
    <name type="scientific">Bibersteinia trehalosi</name>
    <name type="common">Pasteurella trehalosi</name>
    <dbReference type="NCBI Taxonomy" id="47735"/>
    <lineage>
        <taxon>Bacteria</taxon>
        <taxon>Pseudomonadati</taxon>
        <taxon>Pseudomonadota</taxon>
        <taxon>Gammaproteobacteria</taxon>
        <taxon>Pasteurellales</taxon>
        <taxon>Pasteurellaceae</taxon>
        <taxon>Bibersteinia</taxon>
    </lineage>
</organism>
<dbReference type="Pfam" id="PF00883">
    <property type="entry name" value="Peptidase_M17"/>
    <property type="match status" value="1"/>
</dbReference>
<dbReference type="SUPFAM" id="SSF52949">
    <property type="entry name" value="Macro domain-like"/>
    <property type="match status" value="1"/>
</dbReference>
<dbReference type="EMBL" id="RRUC01000015">
    <property type="protein sequence ID" value="RRN04472.1"/>
    <property type="molecule type" value="Genomic_DNA"/>
</dbReference>
<accession>A0A426FI00</accession>
<evidence type="ECO:0000256" key="8">
    <source>
        <dbReference type="ARBA" id="ARBA00023211"/>
    </source>
</evidence>
<evidence type="ECO:0000256" key="9">
    <source>
        <dbReference type="ARBA" id="ARBA00049972"/>
    </source>
</evidence>
<feature type="binding site" evidence="10">
    <location>
        <position position="347"/>
    </location>
    <ligand>
        <name>Mn(2+)</name>
        <dbReference type="ChEBI" id="CHEBI:29035"/>
        <label>1</label>
    </ligand>
</feature>